<accession>A0A397SZC2</accession>
<dbReference type="AlphaFoldDB" id="A0A397SZC2"/>
<comment type="caution">
    <text evidence="1">The sequence shown here is derived from an EMBL/GenBank/DDBJ whole genome shotgun (WGS) entry which is preliminary data.</text>
</comment>
<dbReference type="EMBL" id="QKYT01000272">
    <property type="protein sequence ID" value="RIA88261.1"/>
    <property type="molecule type" value="Genomic_DNA"/>
</dbReference>
<dbReference type="Proteomes" id="UP000265703">
    <property type="component" value="Unassembled WGS sequence"/>
</dbReference>
<evidence type="ECO:0000313" key="2">
    <source>
        <dbReference type="Proteomes" id="UP000265703"/>
    </source>
</evidence>
<keyword evidence="2" id="KW-1185">Reference proteome</keyword>
<sequence length="76" mass="8888">MTELYQATNLTWLKTGIQISLSIFERQNLKLDEDDFNITHRKKIINGLSFLEMTEKKFEHYSLEDGPAILLISKKS</sequence>
<organism evidence="1 2">
    <name type="scientific">Glomus cerebriforme</name>
    <dbReference type="NCBI Taxonomy" id="658196"/>
    <lineage>
        <taxon>Eukaryota</taxon>
        <taxon>Fungi</taxon>
        <taxon>Fungi incertae sedis</taxon>
        <taxon>Mucoromycota</taxon>
        <taxon>Glomeromycotina</taxon>
        <taxon>Glomeromycetes</taxon>
        <taxon>Glomerales</taxon>
        <taxon>Glomeraceae</taxon>
        <taxon>Glomus</taxon>
    </lineage>
</organism>
<evidence type="ECO:0000313" key="1">
    <source>
        <dbReference type="EMBL" id="RIA88261.1"/>
    </source>
</evidence>
<reference evidence="1 2" key="1">
    <citation type="submission" date="2018-06" db="EMBL/GenBank/DDBJ databases">
        <title>Comparative genomics reveals the genomic features of Rhizophagus irregularis, R. cerebriforme, R. diaphanum and Gigaspora rosea, and their symbiotic lifestyle signature.</title>
        <authorList>
            <person name="Morin E."/>
            <person name="San Clemente H."/>
            <person name="Chen E.C.H."/>
            <person name="De La Providencia I."/>
            <person name="Hainaut M."/>
            <person name="Kuo A."/>
            <person name="Kohler A."/>
            <person name="Murat C."/>
            <person name="Tang N."/>
            <person name="Roy S."/>
            <person name="Loubradou J."/>
            <person name="Henrissat B."/>
            <person name="Grigoriev I.V."/>
            <person name="Corradi N."/>
            <person name="Roux C."/>
            <person name="Martin F.M."/>
        </authorList>
    </citation>
    <scope>NUCLEOTIDE SEQUENCE [LARGE SCALE GENOMIC DNA]</scope>
    <source>
        <strain evidence="1 2">DAOM 227022</strain>
    </source>
</reference>
<proteinExistence type="predicted"/>
<name>A0A397SZC2_9GLOM</name>
<gene>
    <name evidence="1" type="ORF">C1645_826630</name>
</gene>
<protein>
    <submittedName>
        <fullName evidence="1">Uncharacterized protein</fullName>
    </submittedName>
</protein>